<comment type="similarity">
    <text evidence="2 10">Belongs to the small GTPase superfamily. Ran family.</text>
</comment>
<dbReference type="Gene3D" id="3.40.50.300">
    <property type="entry name" value="P-loop containing nucleotide triphosphate hydrolases"/>
    <property type="match status" value="1"/>
</dbReference>
<comment type="subcellular location">
    <subcellularLocation>
        <location evidence="1 10">Nucleus</location>
    </subcellularLocation>
</comment>
<dbReference type="InterPro" id="IPR027417">
    <property type="entry name" value="P-loop_NTPase"/>
</dbReference>
<dbReference type="CDD" id="cd00877">
    <property type="entry name" value="Ran"/>
    <property type="match status" value="1"/>
</dbReference>
<dbReference type="SMART" id="SM00173">
    <property type="entry name" value="RAS"/>
    <property type="match status" value="1"/>
</dbReference>
<evidence type="ECO:0000256" key="5">
    <source>
        <dbReference type="ARBA" id="ARBA00022927"/>
    </source>
</evidence>
<dbReference type="InterPro" id="IPR001806">
    <property type="entry name" value="Small_GTPase"/>
</dbReference>
<organism evidence="12 13">
    <name type="scientific">Saguinus oedipus</name>
    <name type="common">Cotton-top tamarin</name>
    <name type="synonym">Oedipomidas oedipus</name>
    <dbReference type="NCBI Taxonomy" id="9490"/>
    <lineage>
        <taxon>Eukaryota</taxon>
        <taxon>Metazoa</taxon>
        <taxon>Chordata</taxon>
        <taxon>Craniata</taxon>
        <taxon>Vertebrata</taxon>
        <taxon>Euteleostomi</taxon>
        <taxon>Mammalia</taxon>
        <taxon>Eutheria</taxon>
        <taxon>Euarchontoglires</taxon>
        <taxon>Primates</taxon>
        <taxon>Haplorrhini</taxon>
        <taxon>Platyrrhini</taxon>
        <taxon>Cebidae</taxon>
        <taxon>Callitrichinae</taxon>
        <taxon>Saguinus</taxon>
    </lineage>
</organism>
<evidence type="ECO:0000256" key="11">
    <source>
        <dbReference type="SAM" id="MobiDB-lite"/>
    </source>
</evidence>
<dbReference type="InterPro" id="IPR002041">
    <property type="entry name" value="Ran_GTPase"/>
</dbReference>
<accession>A0ABQ9V0U8</accession>
<keyword evidence="5 10" id="KW-0653">Protein transport</keyword>
<dbReference type="Pfam" id="PF00071">
    <property type="entry name" value="Ras"/>
    <property type="match status" value="1"/>
</dbReference>
<dbReference type="PANTHER" id="PTHR24071">
    <property type="entry name" value="RAN GTPASE"/>
    <property type="match status" value="1"/>
</dbReference>
<dbReference type="SUPFAM" id="SSF52540">
    <property type="entry name" value="P-loop containing nucleoside triphosphate hydrolases"/>
    <property type="match status" value="1"/>
</dbReference>
<evidence type="ECO:0000313" key="13">
    <source>
        <dbReference type="Proteomes" id="UP001266305"/>
    </source>
</evidence>
<dbReference type="SMART" id="SM00174">
    <property type="entry name" value="RHO"/>
    <property type="match status" value="1"/>
</dbReference>
<keyword evidence="6 10" id="KW-0342">GTP-binding</keyword>
<gene>
    <name evidence="12" type="ORF">P7K49_020629</name>
</gene>
<comment type="function">
    <text evidence="10">GTP-binding protein involved in nucleocytoplasmic transport. Required for the import of protein into the nucleus and also for RNA export. Involved in chromatin condensation and control of cell cycle.</text>
</comment>
<dbReference type="InterPro" id="IPR005225">
    <property type="entry name" value="Small_GTP-bd"/>
</dbReference>
<dbReference type="EMBL" id="JASSZA010000009">
    <property type="protein sequence ID" value="KAK2102962.1"/>
    <property type="molecule type" value="Genomic_DNA"/>
</dbReference>
<keyword evidence="7 10" id="KW-0539">Nucleus</keyword>
<evidence type="ECO:0000256" key="3">
    <source>
        <dbReference type="ARBA" id="ARBA00022448"/>
    </source>
</evidence>
<dbReference type="NCBIfam" id="TIGR00231">
    <property type="entry name" value="small_GTP"/>
    <property type="match status" value="1"/>
</dbReference>
<feature type="region of interest" description="Disordered" evidence="11">
    <location>
        <begin position="34"/>
        <end position="68"/>
    </location>
</feature>
<protein>
    <recommendedName>
        <fullName evidence="8 10">GTP-binding nuclear protein Ran</fullName>
    </recommendedName>
</protein>
<proteinExistence type="inferred from homology"/>
<dbReference type="SMART" id="SM00175">
    <property type="entry name" value="RAB"/>
    <property type="match status" value="1"/>
</dbReference>
<keyword evidence="4 10" id="KW-0547">Nucleotide-binding</keyword>
<dbReference type="SMART" id="SM00176">
    <property type="entry name" value="RAN"/>
    <property type="match status" value="1"/>
</dbReference>
<dbReference type="PROSITE" id="PS51418">
    <property type="entry name" value="RAN"/>
    <property type="match status" value="1"/>
</dbReference>
<dbReference type="Proteomes" id="UP001266305">
    <property type="component" value="Unassembled WGS sequence"/>
</dbReference>
<reference evidence="12 13" key="1">
    <citation type="submission" date="2023-05" db="EMBL/GenBank/DDBJ databases">
        <title>B98-5 Cell Line De Novo Hybrid Assembly: An Optical Mapping Approach.</title>
        <authorList>
            <person name="Kananen K."/>
            <person name="Auerbach J.A."/>
            <person name="Kautto E."/>
            <person name="Blachly J.S."/>
        </authorList>
    </citation>
    <scope>NUCLEOTIDE SEQUENCE [LARGE SCALE GENOMIC DNA]</scope>
    <source>
        <strain evidence="12">B95-8</strain>
        <tissue evidence="12">Cell line</tissue>
    </source>
</reference>
<evidence type="ECO:0000256" key="10">
    <source>
        <dbReference type="RuleBase" id="RU363057"/>
    </source>
</evidence>
<evidence type="ECO:0000256" key="8">
    <source>
        <dbReference type="ARBA" id="ARBA00040533"/>
    </source>
</evidence>
<evidence type="ECO:0000256" key="9">
    <source>
        <dbReference type="ARBA" id="ARBA00049117"/>
    </source>
</evidence>
<name>A0ABQ9V0U8_SAGOE</name>
<keyword evidence="3 10" id="KW-0813">Transport</keyword>
<comment type="caution">
    <text evidence="12">The sequence shown here is derived from an EMBL/GenBank/DDBJ whole genome shotgun (WGS) entry which is preliminary data.</text>
</comment>
<sequence length="280" mass="30782">MGCGAARALVPVLCLRRNAAMAAQGEPQVQFKVGNPAGREAAGPDRVRLAGPSSRAHDGCSRAPHPHSLSGGGYSSLVLVGDGGTGKTTFVKRHLTGEFEKKYVATLGVEVHPLVFHTNRGPIKFNVWDTAGQEKFGGLRDGYYIQAQCAIIMFDVTSRVTYKNVPNWHRDLVRVCENIPIVLCGNKVDIKDRKVKAKSIVFHRKKNLQYYDISAKSNYNFEKPFLWLARKLIGDPNLEFVAMPALAPPEVVMDPALAAQYEHDLEVAQTTALPDEDDDL</sequence>
<keyword evidence="13" id="KW-1185">Reference proteome</keyword>
<dbReference type="PANTHER" id="PTHR24071:SF0">
    <property type="entry name" value="GTP-BINDING NUCLEAR PROTEIN RAN"/>
    <property type="match status" value="1"/>
</dbReference>
<evidence type="ECO:0000256" key="4">
    <source>
        <dbReference type="ARBA" id="ARBA00022741"/>
    </source>
</evidence>
<evidence type="ECO:0000256" key="7">
    <source>
        <dbReference type="ARBA" id="ARBA00023242"/>
    </source>
</evidence>
<evidence type="ECO:0000256" key="2">
    <source>
        <dbReference type="ARBA" id="ARBA00008028"/>
    </source>
</evidence>
<evidence type="ECO:0000256" key="6">
    <source>
        <dbReference type="ARBA" id="ARBA00023134"/>
    </source>
</evidence>
<dbReference type="PRINTS" id="PR00627">
    <property type="entry name" value="GTPRANTC4"/>
</dbReference>
<dbReference type="PROSITE" id="PS51419">
    <property type="entry name" value="RAB"/>
    <property type="match status" value="1"/>
</dbReference>
<evidence type="ECO:0000313" key="12">
    <source>
        <dbReference type="EMBL" id="KAK2102962.1"/>
    </source>
</evidence>
<evidence type="ECO:0000256" key="1">
    <source>
        <dbReference type="ARBA" id="ARBA00004123"/>
    </source>
</evidence>
<comment type="catalytic activity">
    <reaction evidence="9">
        <text>GTP + H2O = GDP + phosphate + H(+)</text>
        <dbReference type="Rhea" id="RHEA:19669"/>
        <dbReference type="ChEBI" id="CHEBI:15377"/>
        <dbReference type="ChEBI" id="CHEBI:15378"/>
        <dbReference type="ChEBI" id="CHEBI:37565"/>
        <dbReference type="ChEBI" id="CHEBI:43474"/>
        <dbReference type="ChEBI" id="CHEBI:58189"/>
    </reaction>
    <physiologicalReaction direction="left-to-right" evidence="9">
        <dbReference type="Rhea" id="RHEA:19670"/>
    </physiologicalReaction>
</comment>